<feature type="chain" id="PRO_5028864283" evidence="2">
    <location>
        <begin position="18"/>
        <end position="468"/>
    </location>
</feature>
<evidence type="ECO:0000313" key="4">
    <source>
        <dbReference type="WBParaSite" id="Pan_g24115.t1"/>
    </source>
</evidence>
<feature type="region of interest" description="Disordered" evidence="1">
    <location>
        <begin position="324"/>
        <end position="352"/>
    </location>
</feature>
<feature type="compositionally biased region" description="Basic and acidic residues" evidence="1">
    <location>
        <begin position="135"/>
        <end position="144"/>
    </location>
</feature>
<dbReference type="InterPro" id="IPR006150">
    <property type="entry name" value="Cys_repeat_1"/>
</dbReference>
<keyword evidence="3" id="KW-1185">Reference proteome</keyword>
<dbReference type="InterPro" id="IPR053014">
    <property type="entry name" value="Cuticle_assoc_divergent"/>
</dbReference>
<sequence length="468" mass="52577">MHLLALCFSLCLLWVSADRQFSCPNNGEPKLAEDSTPIQCLPGQNVCGRGYSCFFSGFNYACCPTAQEDYDEFNGTECPEGSIAVVDAVGAAVRCNHRTGRCPDHKMFCARQGSQAVCCENLHRTHQHYTQNSRADNEAAEKPVIKPTTRRPKPTTTTRRPTTTTTTTPKPINIMDLECPKKHLTVLADNGEPFTCSNKKKCPNSNMKCSAIKGYNICCEPLETAHNFLDDEDGKLVSFEAEDKTPSSDELNPLKYTPHDVLRVQEELFLQKEIDSAVVTDVPDVSLETRKQRKGNRNYVDNENTKYIAVSDDFLIPKSANQHIRSTTSKPTTTTTEQSISTSTAAQFQKRRPHIKEGQVRAFGVNTKTNVNEAIKLRQNESLEKQPATEGSVEYRPHNQGGYAISRKLEKINSKAAPSKAERKARVQEFLMNQIRQGWPYDEKFYHPDTIDSSYRPPRTEAVVHFDT</sequence>
<feature type="signal peptide" evidence="2">
    <location>
        <begin position="1"/>
        <end position="17"/>
    </location>
</feature>
<reference evidence="3" key="1">
    <citation type="journal article" date="2013" name="Genetics">
        <title>The draft genome and transcriptome of Panagrellus redivivus are shaped by the harsh demands of a free-living lifestyle.</title>
        <authorList>
            <person name="Srinivasan J."/>
            <person name="Dillman A.R."/>
            <person name="Macchietto M.G."/>
            <person name="Heikkinen L."/>
            <person name="Lakso M."/>
            <person name="Fracchia K.M."/>
            <person name="Antoshechkin I."/>
            <person name="Mortazavi A."/>
            <person name="Wong G."/>
            <person name="Sternberg P.W."/>
        </authorList>
    </citation>
    <scope>NUCLEOTIDE SEQUENCE [LARGE SCALE GENOMIC DNA]</scope>
    <source>
        <strain evidence="3">MT8872</strain>
    </source>
</reference>
<dbReference type="PANTHER" id="PTHR46339">
    <property type="entry name" value="PROTEIN CBG15282-RELATED"/>
    <property type="match status" value="1"/>
</dbReference>
<dbReference type="AlphaFoldDB" id="A0A7E4ZY12"/>
<feature type="region of interest" description="Disordered" evidence="1">
    <location>
        <begin position="130"/>
        <end position="173"/>
    </location>
</feature>
<dbReference type="Proteomes" id="UP000492821">
    <property type="component" value="Unassembled WGS sequence"/>
</dbReference>
<feature type="compositionally biased region" description="Low complexity" evidence="1">
    <location>
        <begin position="154"/>
        <end position="171"/>
    </location>
</feature>
<dbReference type="Pfam" id="PF14625">
    <property type="entry name" value="Lustrin_cystein"/>
    <property type="match status" value="3"/>
</dbReference>
<dbReference type="SMART" id="SM00289">
    <property type="entry name" value="WR1"/>
    <property type="match status" value="3"/>
</dbReference>
<dbReference type="InterPro" id="IPR028150">
    <property type="entry name" value="Lustrin_cystein"/>
</dbReference>
<name>A0A7E4ZY12_PANRE</name>
<evidence type="ECO:0000256" key="2">
    <source>
        <dbReference type="SAM" id="SignalP"/>
    </source>
</evidence>
<evidence type="ECO:0000313" key="3">
    <source>
        <dbReference type="Proteomes" id="UP000492821"/>
    </source>
</evidence>
<reference evidence="4" key="2">
    <citation type="submission" date="2020-10" db="UniProtKB">
        <authorList>
            <consortium name="WormBaseParasite"/>
        </authorList>
    </citation>
    <scope>IDENTIFICATION</scope>
</reference>
<protein>
    <submittedName>
        <fullName evidence="4">EGF-like domain-containing protein</fullName>
    </submittedName>
</protein>
<evidence type="ECO:0000256" key="1">
    <source>
        <dbReference type="SAM" id="MobiDB-lite"/>
    </source>
</evidence>
<dbReference type="WBParaSite" id="Pan_g24115.t1">
    <property type="protein sequence ID" value="Pan_g24115.t1"/>
    <property type="gene ID" value="Pan_g24115"/>
</dbReference>
<proteinExistence type="predicted"/>
<organism evidence="3 4">
    <name type="scientific">Panagrellus redivivus</name>
    <name type="common">Microworm</name>
    <dbReference type="NCBI Taxonomy" id="6233"/>
    <lineage>
        <taxon>Eukaryota</taxon>
        <taxon>Metazoa</taxon>
        <taxon>Ecdysozoa</taxon>
        <taxon>Nematoda</taxon>
        <taxon>Chromadorea</taxon>
        <taxon>Rhabditida</taxon>
        <taxon>Tylenchina</taxon>
        <taxon>Panagrolaimomorpha</taxon>
        <taxon>Panagrolaimoidea</taxon>
        <taxon>Panagrolaimidae</taxon>
        <taxon>Panagrellus</taxon>
    </lineage>
</organism>
<accession>A0A7E4ZY12</accession>
<feature type="compositionally biased region" description="Low complexity" evidence="1">
    <location>
        <begin position="326"/>
        <end position="344"/>
    </location>
</feature>
<dbReference type="PANTHER" id="PTHR46339:SF11">
    <property type="entry name" value="BPTI_KUNITZ INHIBITOR DOMAIN-CONTAINING PROTEIN"/>
    <property type="match status" value="1"/>
</dbReference>
<keyword evidence="2" id="KW-0732">Signal</keyword>